<protein>
    <submittedName>
        <fullName evidence="1">Uncharacterized protein</fullName>
    </submittedName>
</protein>
<reference evidence="1" key="3">
    <citation type="submission" date="2022-01" db="UniProtKB">
        <authorList>
            <consortium name="EnsemblPlants"/>
        </authorList>
    </citation>
    <scope>IDENTIFICATION</scope>
    <source>
        <strain evidence="1">subsp. vulgare</strain>
    </source>
</reference>
<keyword evidence="2" id="KW-1185">Reference proteome</keyword>
<sequence>MLLNGELSLLISEVFPPSLLYIVRGKFIERPWPLPAFQLSVYLLTPVLCCCVRYWCPVKFTLHIDTAPLYL</sequence>
<evidence type="ECO:0000313" key="1">
    <source>
        <dbReference type="EnsemblPlants" id="HORVU.MOREX.r3.6HG0594170.1.CDS1"/>
    </source>
</evidence>
<dbReference type="EnsemblPlants" id="HORVU.MOREX.r3.6HG0594170.1">
    <property type="protein sequence ID" value="HORVU.MOREX.r3.6HG0594170.1.CDS1"/>
    <property type="gene ID" value="HORVU.MOREX.r3.6HG0594170"/>
</dbReference>
<dbReference type="Gramene" id="HORVU.MOREX.r3.6HG0594170.1">
    <property type="protein sequence ID" value="HORVU.MOREX.r3.6HG0594170.1.CDS1"/>
    <property type="gene ID" value="HORVU.MOREX.r3.6HG0594170"/>
</dbReference>
<dbReference type="Proteomes" id="UP000011116">
    <property type="component" value="Chromosome 6H"/>
</dbReference>
<dbReference type="Gramene" id="HORVU.MOREX.r2.6HG0492370.1">
    <property type="protein sequence ID" value="HORVU.MOREX.r2.6HG0492370.1.CDS.1"/>
    <property type="gene ID" value="HORVU.MOREX.r2.6HG0492370"/>
</dbReference>
<dbReference type="AlphaFoldDB" id="A0A8I7BC02"/>
<reference evidence="2" key="1">
    <citation type="journal article" date="2012" name="Nature">
        <title>A physical, genetic and functional sequence assembly of the barley genome.</title>
        <authorList>
            <consortium name="The International Barley Genome Sequencing Consortium"/>
            <person name="Mayer K.F."/>
            <person name="Waugh R."/>
            <person name="Brown J.W."/>
            <person name="Schulman A."/>
            <person name="Langridge P."/>
            <person name="Platzer M."/>
            <person name="Fincher G.B."/>
            <person name="Muehlbauer G.J."/>
            <person name="Sato K."/>
            <person name="Close T.J."/>
            <person name="Wise R.P."/>
            <person name="Stein N."/>
        </authorList>
    </citation>
    <scope>NUCLEOTIDE SEQUENCE [LARGE SCALE GENOMIC DNA]</scope>
    <source>
        <strain evidence="2">cv. Morex</strain>
    </source>
</reference>
<organism evidence="1 2">
    <name type="scientific">Hordeum vulgare subsp. vulgare</name>
    <name type="common">Domesticated barley</name>
    <dbReference type="NCBI Taxonomy" id="112509"/>
    <lineage>
        <taxon>Eukaryota</taxon>
        <taxon>Viridiplantae</taxon>
        <taxon>Streptophyta</taxon>
        <taxon>Embryophyta</taxon>
        <taxon>Tracheophyta</taxon>
        <taxon>Spermatophyta</taxon>
        <taxon>Magnoliopsida</taxon>
        <taxon>Liliopsida</taxon>
        <taxon>Poales</taxon>
        <taxon>Poaceae</taxon>
        <taxon>BOP clade</taxon>
        <taxon>Pooideae</taxon>
        <taxon>Triticodae</taxon>
        <taxon>Triticeae</taxon>
        <taxon>Hordeinae</taxon>
        <taxon>Hordeum</taxon>
    </lineage>
</organism>
<evidence type="ECO:0000313" key="2">
    <source>
        <dbReference type="Proteomes" id="UP000011116"/>
    </source>
</evidence>
<name>A0A8I7BC02_HORVV</name>
<proteinExistence type="predicted"/>
<reference evidence="1" key="2">
    <citation type="submission" date="2020-10" db="EMBL/GenBank/DDBJ databases">
        <authorList>
            <person name="Scholz U."/>
            <person name="Mascher M."/>
            <person name="Fiebig A."/>
        </authorList>
    </citation>
    <scope>NUCLEOTIDE SEQUENCE [LARGE SCALE GENOMIC DNA]</scope>
    <source>
        <strain evidence="1">cv. Morex</strain>
    </source>
</reference>
<accession>A0A8I7BC02</accession>